<evidence type="ECO:0000313" key="2">
    <source>
        <dbReference type="Proteomes" id="UP000290407"/>
    </source>
</evidence>
<dbReference type="Pfam" id="PF18143">
    <property type="entry name" value="HAD_SAK_2"/>
    <property type="match status" value="1"/>
</dbReference>
<keyword evidence="2" id="KW-1185">Reference proteome</keyword>
<dbReference type="AlphaFoldDB" id="A0A4Q2UP72"/>
<dbReference type="EMBL" id="SBLB01000001">
    <property type="protein sequence ID" value="RYC70672.1"/>
    <property type="molecule type" value="Genomic_DNA"/>
</dbReference>
<name>A0A4Q2UP72_9BACT</name>
<reference evidence="1 2" key="1">
    <citation type="submission" date="2019-01" db="EMBL/GenBank/DDBJ databases">
        <title>Spirosoma flava sp. nov., a propanil-degrading bacterium isolated from herbicide-contaminated soil.</title>
        <authorList>
            <person name="Zhang L."/>
            <person name="Jiang J.-D."/>
        </authorList>
    </citation>
    <scope>NUCLEOTIDE SEQUENCE [LARGE SCALE GENOMIC DNA]</scope>
    <source>
        <strain evidence="1 2">TY50</strain>
    </source>
</reference>
<dbReference type="Proteomes" id="UP000290407">
    <property type="component" value="Unassembled WGS sequence"/>
</dbReference>
<gene>
    <name evidence="1" type="ORF">EQG79_00540</name>
</gene>
<accession>A0A4Q2UP72</accession>
<sequence>MSKIIFLDVDGVLNSELFYGQTIRNAKKQLRKEVKSEERERFDYHLDQIDQQAVERLNGIIHDTGARVVLSSSWRIGNSREYMQSLLEAKGFTGQLIGRTPRLDGQRGKEIDAWLNYFGIIHLVERYVILDDDSDMTDYQLANYYIHCDSYCGLSPTVAYKATHILNGDWRGQFRGITTK</sequence>
<evidence type="ECO:0000313" key="1">
    <source>
        <dbReference type="EMBL" id="RYC70672.1"/>
    </source>
</evidence>
<comment type="caution">
    <text evidence="1">The sequence shown here is derived from an EMBL/GenBank/DDBJ whole genome shotgun (WGS) entry which is preliminary data.</text>
</comment>
<protein>
    <submittedName>
        <fullName evidence="1">Uncharacterized protein</fullName>
    </submittedName>
</protein>
<proteinExistence type="predicted"/>
<dbReference type="RefSeq" id="WP_129598814.1">
    <property type="nucleotide sequence ID" value="NZ_SBLB01000001.1"/>
</dbReference>
<organism evidence="1 2">
    <name type="scientific">Spirosoma sordidisoli</name>
    <dbReference type="NCBI Taxonomy" id="2502893"/>
    <lineage>
        <taxon>Bacteria</taxon>
        <taxon>Pseudomonadati</taxon>
        <taxon>Bacteroidota</taxon>
        <taxon>Cytophagia</taxon>
        <taxon>Cytophagales</taxon>
        <taxon>Cytophagaceae</taxon>
        <taxon>Spirosoma</taxon>
    </lineage>
</organism>